<accession>A0A8S1XKG4</accession>
<name>A0A8S1XKG4_PAROT</name>
<sequence>MIEYERLDSASLLCLYPILIDECRKSNLVTQVFNQCQKLSLITQFPLVNIINKD</sequence>
<organism evidence="1 2">
    <name type="scientific">Paramecium octaurelia</name>
    <dbReference type="NCBI Taxonomy" id="43137"/>
    <lineage>
        <taxon>Eukaryota</taxon>
        <taxon>Sar</taxon>
        <taxon>Alveolata</taxon>
        <taxon>Ciliophora</taxon>
        <taxon>Intramacronucleata</taxon>
        <taxon>Oligohymenophorea</taxon>
        <taxon>Peniculida</taxon>
        <taxon>Parameciidae</taxon>
        <taxon>Paramecium</taxon>
    </lineage>
</organism>
<dbReference type="EMBL" id="CAJJDP010000125">
    <property type="protein sequence ID" value="CAD8201930.1"/>
    <property type="molecule type" value="Genomic_DNA"/>
</dbReference>
<protein>
    <submittedName>
        <fullName evidence="1">Uncharacterized protein</fullName>
    </submittedName>
</protein>
<proteinExistence type="predicted"/>
<evidence type="ECO:0000313" key="1">
    <source>
        <dbReference type="EMBL" id="CAD8201930.1"/>
    </source>
</evidence>
<gene>
    <name evidence="1" type="ORF">POCTA_138.1.T1250220</name>
</gene>
<keyword evidence="2" id="KW-1185">Reference proteome</keyword>
<evidence type="ECO:0000313" key="2">
    <source>
        <dbReference type="Proteomes" id="UP000683925"/>
    </source>
</evidence>
<dbReference type="AlphaFoldDB" id="A0A8S1XKG4"/>
<dbReference type="Proteomes" id="UP000683925">
    <property type="component" value="Unassembled WGS sequence"/>
</dbReference>
<comment type="caution">
    <text evidence="1">The sequence shown here is derived from an EMBL/GenBank/DDBJ whole genome shotgun (WGS) entry which is preliminary data.</text>
</comment>
<reference evidence="1" key="1">
    <citation type="submission" date="2021-01" db="EMBL/GenBank/DDBJ databases">
        <authorList>
            <consortium name="Genoscope - CEA"/>
            <person name="William W."/>
        </authorList>
    </citation>
    <scope>NUCLEOTIDE SEQUENCE</scope>
</reference>